<reference evidence="2" key="1">
    <citation type="journal article" date="2020" name="Nature">
        <title>Giant virus diversity and host interactions through global metagenomics.</title>
        <authorList>
            <person name="Schulz F."/>
            <person name="Roux S."/>
            <person name="Paez-Espino D."/>
            <person name="Jungbluth S."/>
            <person name="Walsh D.A."/>
            <person name="Denef V.J."/>
            <person name="McMahon K.D."/>
            <person name="Konstantinidis K.T."/>
            <person name="Eloe-Fadrosh E.A."/>
            <person name="Kyrpides N.C."/>
            <person name="Woyke T."/>
        </authorList>
    </citation>
    <scope>NUCLEOTIDE SEQUENCE</scope>
    <source>
        <strain evidence="2">GVMAG-M-3300023179-2</strain>
    </source>
</reference>
<feature type="region of interest" description="Disordered" evidence="1">
    <location>
        <begin position="1"/>
        <end position="20"/>
    </location>
</feature>
<accession>A0A6C0ECW1</accession>
<organism evidence="2">
    <name type="scientific">viral metagenome</name>
    <dbReference type="NCBI Taxonomy" id="1070528"/>
    <lineage>
        <taxon>unclassified sequences</taxon>
        <taxon>metagenomes</taxon>
        <taxon>organismal metagenomes</taxon>
    </lineage>
</organism>
<dbReference type="AlphaFoldDB" id="A0A6C0ECW1"/>
<sequence length="440" mass="51701">MNSDDSTSENESDDDYYPKHDTPNIITWNEQYYISGCHIIIKNVAMHNPSYEKNDWDIIFKHLVSLYTNDEELQNEMIEIIKIQYGMYYNSDLRTLITFTEKELATIYTALMKSNIYKENVSKTMFPYIKFPNDLNMESSNPYPITFIPFIKGVNGTEKEAKFEHRKYSKSVHNNKLYRIYSSVSLMSNLISKWEKNPNIKKFKELSSLWNKAAATISSILKIDIHLAKKPNHYSNSSFIFIDYVYSIKEKEDDDIDIDTALTSALNEFHHECCNFKSESINLIEFFKKYYSKSYGIITKSIMNNITDKTYIHGTQCFISLNNKMQCLKIHINSLENKDCKETTESIKNKSVLIWGQKTISKKKFIKKIGQTCLPCPCSHYKRIQDNLTNKYQIQKCACQAIFNINIPDNITSLKTWYSSYSRTREYKKFEKLLQENMDI</sequence>
<proteinExistence type="predicted"/>
<evidence type="ECO:0000313" key="2">
    <source>
        <dbReference type="EMBL" id="QHT26944.1"/>
    </source>
</evidence>
<feature type="compositionally biased region" description="Acidic residues" evidence="1">
    <location>
        <begin position="1"/>
        <end position="15"/>
    </location>
</feature>
<dbReference type="EMBL" id="MN739805">
    <property type="protein sequence ID" value="QHT26944.1"/>
    <property type="molecule type" value="Genomic_DNA"/>
</dbReference>
<evidence type="ECO:0000256" key="1">
    <source>
        <dbReference type="SAM" id="MobiDB-lite"/>
    </source>
</evidence>
<name>A0A6C0ECW1_9ZZZZ</name>
<protein>
    <submittedName>
        <fullName evidence="2">Uncharacterized protein</fullName>
    </submittedName>
</protein>